<dbReference type="Gene3D" id="3.30.420.10">
    <property type="entry name" value="Ribonuclease H-like superfamily/Ribonuclease H"/>
    <property type="match status" value="1"/>
</dbReference>
<keyword evidence="4" id="KW-0548">Nucleotidyltransferase</keyword>
<keyword evidence="10" id="KW-0239">DNA-directed DNA polymerase</keyword>
<evidence type="ECO:0000256" key="10">
    <source>
        <dbReference type="ARBA" id="ARBA00022932"/>
    </source>
</evidence>
<dbReference type="Gene3D" id="3.40.50.300">
    <property type="entry name" value="P-loop containing nucleotide triphosphate hydrolases"/>
    <property type="match status" value="1"/>
</dbReference>
<name>A0A8S5MJL2_9CAUD</name>
<evidence type="ECO:0000256" key="6">
    <source>
        <dbReference type="ARBA" id="ARBA00022722"/>
    </source>
</evidence>
<keyword evidence="15" id="KW-0347">Helicase</keyword>
<dbReference type="SUPFAM" id="SSF52540">
    <property type="entry name" value="P-loop containing nucleoside triphosphate hydrolases"/>
    <property type="match status" value="1"/>
</dbReference>
<evidence type="ECO:0000256" key="9">
    <source>
        <dbReference type="ARBA" id="ARBA00022840"/>
    </source>
</evidence>
<dbReference type="SUPFAM" id="SSF56672">
    <property type="entry name" value="DNA/RNA polymerases"/>
    <property type="match status" value="1"/>
</dbReference>
<keyword evidence="6" id="KW-0540">Nuclease</keyword>
<sequence length="1241" mass="141285">MDFYRICERTTKSGKVEIYPEFLVGRSRDILIQGRDFQAIWDEEKGLWSTDEFDVATFVDRSLFEHQKNHKGQIETVVKTMSNYNTGLWTSFQTWKSRLPDNGQELNAKLIFADSTPKKEDYATARLPYSLEEGSPDAWGTLIGTLYDEDARRKLEWLIGSIVAGDSKRIQKFAVLYGPPGSGKSTVLNILELLFQGYTTTFDAGALGSKSDQFATSSLGRSSLVAIDQDGDLSRIESNGLLNSITAHETILINEKGVKRYPKRINALLFIGTNKPVKITDSKSGIIRRLIDISPTGQTVGADEYQTLMTQIRDELGKIANHCLGVYRSLGKHYYDAYKPQGMMLRTNVLYNFVEENYLLFKEEKYITLNMAYKLYKEYCSESNIPYPKSRYLFREELKDYFDEFHSRVRSGDGRLCNVYTGFKDHLLDPAELEASPEKPYSLALDHSESLLDDVLADCPAQRAGDHGTPQFRWANVRTTLREIDTSLTHYVKVPENHIVIDFDIKINGEKSLNRNLEEASKWPPTYAEVSQGGKGIHLHYIYDGDPTELARLYDEDIEIKVFTGDSSLRRKVTHCNNIPVAHISEGLPFKEKKVINKTTMANEKKVRDLIERNLRKEIHPSTKPSVDFIAKILRDAKEQGMVYDVKDLKPRVLAFAMNSTHQSEAAIKTVMEMPFTNEDPEEKSVGFPTGELVFFDCEVFPNLFLVNWKVKGNPQVHRMINPTPEEIEALCEMRLVGFNCRKYDNHILYARTLGFTNAKLYDLSKRIIENSVTAGFVEAYNLSYTDVYDFAATKMSLKKWEIELGLHHQELGIPWDENVPEDRWEEVAEYCDNDVIATEEVFNHLHADWQARLMLAKLSGLTPNDTTNKHSQFIIFGKNRNPQDEFVYTDLSEQFPGYQYSFGKSTYRGEEVGEGGYVHAEPGIYVDVALLDVASMHPTSIECLNLFGDRYTKRFSEIKQARVAIKHHDDETARKLLDGALGPFLDEGVDYEALAFALKIVINSVYGLTAAKFSNPFKDPRNVDNIVAKRGALFMVDLKHYVQEQGFDVAHIKTDSIKIPRATPEIIEKVMEFGKKYGYTFEHEATYDRMCLVNKAVYVDYEDGKWSATGAQFQHPYVFKELFSKEELDIRDVAETKSVTTALYLNNGTEENPEMEFVGKTGAFVPVNRGGGILLREKDGNYHAASGSTGYRWVQFESFKEAHAEDWKEYVEWRYFEGLAGAAKAAIGEFGDFEAFTLGA</sequence>
<dbReference type="GO" id="GO:0039693">
    <property type="term" value="P:viral DNA genome replication"/>
    <property type="evidence" value="ECO:0007669"/>
    <property type="project" value="UniProtKB-KW"/>
</dbReference>
<dbReference type="EMBL" id="BK014921">
    <property type="protein sequence ID" value="DAD82517.1"/>
    <property type="molecule type" value="Genomic_DNA"/>
</dbReference>
<evidence type="ECO:0000256" key="7">
    <source>
        <dbReference type="ARBA" id="ARBA00022741"/>
    </source>
</evidence>
<dbReference type="InterPro" id="IPR043502">
    <property type="entry name" value="DNA/RNA_pol_sf"/>
</dbReference>
<proteinExistence type="inferred from homology"/>
<accession>A0A8S5MJL2</accession>
<dbReference type="InterPro" id="IPR027417">
    <property type="entry name" value="P-loop_NTPase"/>
</dbReference>
<keyword evidence="8" id="KW-0378">Hydrolase</keyword>
<dbReference type="InterPro" id="IPR023211">
    <property type="entry name" value="DNA_pol_palm_dom_sf"/>
</dbReference>
<evidence type="ECO:0000259" key="14">
    <source>
        <dbReference type="PROSITE" id="PS51206"/>
    </source>
</evidence>
<evidence type="ECO:0000256" key="8">
    <source>
        <dbReference type="ARBA" id="ARBA00022801"/>
    </source>
</evidence>
<evidence type="ECO:0000256" key="13">
    <source>
        <dbReference type="ARBA" id="ARBA00049244"/>
    </source>
</evidence>
<evidence type="ECO:0000256" key="4">
    <source>
        <dbReference type="ARBA" id="ARBA00022695"/>
    </source>
</evidence>
<protein>
    <recommendedName>
        <fullName evidence="2">DNA-directed DNA polymerase</fullName>
        <ecNumber evidence="2">2.7.7.7</ecNumber>
    </recommendedName>
</protein>
<dbReference type="GO" id="GO:0003887">
    <property type="term" value="F:DNA-directed DNA polymerase activity"/>
    <property type="evidence" value="ECO:0007669"/>
    <property type="project" value="UniProtKB-KW"/>
</dbReference>
<dbReference type="EC" id="2.7.7.7" evidence="2"/>
<dbReference type="GO" id="GO:0005524">
    <property type="term" value="F:ATP binding"/>
    <property type="evidence" value="ECO:0007669"/>
    <property type="project" value="UniProtKB-KW"/>
</dbReference>
<dbReference type="Gene3D" id="3.90.1600.10">
    <property type="entry name" value="Palm domain of DNA polymerase"/>
    <property type="match status" value="1"/>
</dbReference>
<dbReference type="InterPro" id="IPR006172">
    <property type="entry name" value="DNA-dir_DNA_pol_B"/>
</dbReference>
<dbReference type="GO" id="GO:0004386">
    <property type="term" value="F:helicase activity"/>
    <property type="evidence" value="ECO:0007669"/>
    <property type="project" value="UniProtKB-KW"/>
</dbReference>
<dbReference type="GO" id="GO:0016787">
    <property type="term" value="F:hydrolase activity"/>
    <property type="evidence" value="ECO:0007669"/>
    <property type="project" value="UniProtKB-KW"/>
</dbReference>
<dbReference type="InterPro" id="IPR036397">
    <property type="entry name" value="RNaseH_sf"/>
</dbReference>
<keyword evidence="3" id="KW-0808">Transferase</keyword>
<dbReference type="SUPFAM" id="SSF53098">
    <property type="entry name" value="Ribonuclease H-like"/>
    <property type="match status" value="1"/>
</dbReference>
<dbReference type="InterPro" id="IPR012337">
    <property type="entry name" value="RNaseH-like_sf"/>
</dbReference>
<evidence type="ECO:0000256" key="1">
    <source>
        <dbReference type="ARBA" id="ARBA00005755"/>
    </source>
</evidence>
<dbReference type="InterPro" id="IPR014015">
    <property type="entry name" value="Helicase_SF3_DNA-vir"/>
</dbReference>
<keyword evidence="5" id="KW-0235">DNA replication</keyword>
<evidence type="ECO:0000256" key="3">
    <source>
        <dbReference type="ARBA" id="ARBA00022679"/>
    </source>
</evidence>
<keyword evidence="11" id="KW-1194">Viral DNA replication</keyword>
<reference evidence="15" key="1">
    <citation type="journal article" date="2021" name="Proc. Natl. Acad. Sci. U.S.A.">
        <title>A Catalog of Tens of Thousands of Viruses from Human Metagenomes Reveals Hidden Associations with Chronic Diseases.</title>
        <authorList>
            <person name="Tisza M.J."/>
            <person name="Buck C.B."/>
        </authorList>
    </citation>
    <scope>NUCLEOTIDE SEQUENCE</scope>
    <source>
        <strain evidence="15">CtSdk10</strain>
    </source>
</reference>
<dbReference type="PROSITE" id="PS51206">
    <property type="entry name" value="SF3_HELICASE_1"/>
    <property type="match status" value="1"/>
</dbReference>
<dbReference type="GO" id="GO:0003677">
    <property type="term" value="F:DNA binding"/>
    <property type="evidence" value="ECO:0007669"/>
    <property type="project" value="UniProtKB-KW"/>
</dbReference>
<dbReference type="GO" id="GO:0006260">
    <property type="term" value="P:DNA replication"/>
    <property type="evidence" value="ECO:0007669"/>
    <property type="project" value="UniProtKB-KW"/>
</dbReference>
<dbReference type="Pfam" id="PF19263">
    <property type="entry name" value="DUF5906"/>
    <property type="match status" value="1"/>
</dbReference>
<keyword evidence="12" id="KW-0238">DNA-binding</keyword>
<evidence type="ECO:0000313" key="15">
    <source>
        <dbReference type="EMBL" id="DAD82517.1"/>
    </source>
</evidence>
<feature type="domain" description="SF3 helicase" evidence="14">
    <location>
        <begin position="150"/>
        <end position="309"/>
    </location>
</feature>
<evidence type="ECO:0000256" key="5">
    <source>
        <dbReference type="ARBA" id="ARBA00022705"/>
    </source>
</evidence>
<dbReference type="SMART" id="SM00486">
    <property type="entry name" value="POLBc"/>
    <property type="match status" value="1"/>
</dbReference>
<evidence type="ECO:0000256" key="11">
    <source>
        <dbReference type="ARBA" id="ARBA00023109"/>
    </source>
</evidence>
<dbReference type="GO" id="GO:0004518">
    <property type="term" value="F:nuclease activity"/>
    <property type="evidence" value="ECO:0007669"/>
    <property type="project" value="UniProtKB-KW"/>
</dbReference>
<keyword evidence="9" id="KW-0067">ATP-binding</keyword>
<comment type="catalytic activity">
    <reaction evidence="13">
        <text>DNA(n) + a 2'-deoxyribonucleoside 5'-triphosphate = DNA(n+1) + diphosphate</text>
        <dbReference type="Rhea" id="RHEA:22508"/>
        <dbReference type="Rhea" id="RHEA-COMP:17339"/>
        <dbReference type="Rhea" id="RHEA-COMP:17340"/>
        <dbReference type="ChEBI" id="CHEBI:33019"/>
        <dbReference type="ChEBI" id="CHEBI:61560"/>
        <dbReference type="ChEBI" id="CHEBI:173112"/>
        <dbReference type="EC" id="2.7.7.7"/>
    </reaction>
</comment>
<keyword evidence="7" id="KW-0547">Nucleotide-binding</keyword>
<evidence type="ECO:0000256" key="12">
    <source>
        <dbReference type="ARBA" id="ARBA00023125"/>
    </source>
</evidence>
<dbReference type="InterPro" id="IPR045455">
    <property type="entry name" value="NrS-1_pol-like_helicase"/>
</dbReference>
<evidence type="ECO:0000256" key="2">
    <source>
        <dbReference type="ARBA" id="ARBA00012417"/>
    </source>
</evidence>
<comment type="similarity">
    <text evidence="1">Belongs to the DNA polymerase type-B family.</text>
</comment>
<organism evidence="15">
    <name type="scientific">Siphoviridae sp. ctSdk10</name>
    <dbReference type="NCBI Taxonomy" id="2826345"/>
    <lineage>
        <taxon>Viruses</taxon>
        <taxon>Duplodnaviria</taxon>
        <taxon>Heunggongvirae</taxon>
        <taxon>Uroviricota</taxon>
        <taxon>Caudoviricetes</taxon>
    </lineage>
</organism>